<dbReference type="RefSeq" id="WP_150419342.1">
    <property type="nucleotide sequence ID" value="NZ_VYRZ01000002.1"/>
</dbReference>
<feature type="region of interest" description="Disordered" evidence="1">
    <location>
        <begin position="23"/>
        <end position="46"/>
    </location>
</feature>
<evidence type="ECO:0000313" key="4">
    <source>
        <dbReference type="Proteomes" id="UP000327039"/>
    </source>
</evidence>
<reference evidence="4" key="1">
    <citation type="submission" date="2019-09" db="EMBL/GenBank/DDBJ databases">
        <title>Mumia zhuanghuii sp. nov. isolated from the intestinal contents of plateau pika (Ochotona curzoniae) in the Qinghai-Tibet plateau of China.</title>
        <authorList>
            <person name="Tian Z."/>
        </authorList>
    </citation>
    <scope>NUCLEOTIDE SEQUENCE [LARGE SCALE GENOMIC DNA]</scope>
    <source>
        <strain evidence="4">DSM 25564</strain>
    </source>
</reference>
<proteinExistence type="predicted"/>
<keyword evidence="4" id="KW-1185">Reference proteome</keyword>
<sequence>MLRLRYRFAAATVLLAAALSSSACAGPSPAPATPSGSPTPASDEEAFRAAEATYRAYVDALNAVDLADPTTFEPVFALLSEDALRQTSDSLNRMRDEGWSVSGLSIVTSTTDTRVSEQGAEIAVCVDVSEVLISDADGSAVETERPDVQGLEVRSVETDRGWKIVEFSSRDDGETC</sequence>
<feature type="chain" id="PRO_5039477548" description="Nuclear transport factor 2 family protein" evidence="2">
    <location>
        <begin position="26"/>
        <end position="176"/>
    </location>
</feature>
<evidence type="ECO:0000256" key="2">
    <source>
        <dbReference type="SAM" id="SignalP"/>
    </source>
</evidence>
<dbReference type="OrthoDB" id="5077411at2"/>
<evidence type="ECO:0000256" key="1">
    <source>
        <dbReference type="SAM" id="MobiDB-lite"/>
    </source>
</evidence>
<name>A0A5J5IR76_9MICO</name>
<dbReference type="AlphaFoldDB" id="A0A5J5IR76"/>
<organism evidence="3 4">
    <name type="scientific">Microbacterium radiodurans</name>
    <dbReference type="NCBI Taxonomy" id="661398"/>
    <lineage>
        <taxon>Bacteria</taxon>
        <taxon>Bacillati</taxon>
        <taxon>Actinomycetota</taxon>
        <taxon>Actinomycetes</taxon>
        <taxon>Micrococcales</taxon>
        <taxon>Microbacteriaceae</taxon>
        <taxon>Microbacterium</taxon>
    </lineage>
</organism>
<gene>
    <name evidence="3" type="ORF">F6B42_09325</name>
</gene>
<accession>A0A5J5IR76</accession>
<evidence type="ECO:0000313" key="3">
    <source>
        <dbReference type="EMBL" id="KAA9087146.1"/>
    </source>
</evidence>
<feature type="compositionally biased region" description="Low complexity" evidence="1">
    <location>
        <begin position="23"/>
        <end position="41"/>
    </location>
</feature>
<dbReference type="PROSITE" id="PS51257">
    <property type="entry name" value="PROKAR_LIPOPROTEIN"/>
    <property type="match status" value="1"/>
</dbReference>
<dbReference type="EMBL" id="VYRZ01000002">
    <property type="protein sequence ID" value="KAA9087146.1"/>
    <property type="molecule type" value="Genomic_DNA"/>
</dbReference>
<feature type="signal peptide" evidence="2">
    <location>
        <begin position="1"/>
        <end position="25"/>
    </location>
</feature>
<comment type="caution">
    <text evidence="3">The sequence shown here is derived from an EMBL/GenBank/DDBJ whole genome shotgun (WGS) entry which is preliminary data.</text>
</comment>
<keyword evidence="2" id="KW-0732">Signal</keyword>
<protein>
    <recommendedName>
        <fullName evidence="5">Nuclear transport factor 2 family protein</fullName>
    </recommendedName>
</protein>
<dbReference type="Proteomes" id="UP000327039">
    <property type="component" value="Unassembled WGS sequence"/>
</dbReference>
<evidence type="ECO:0008006" key="5">
    <source>
        <dbReference type="Google" id="ProtNLM"/>
    </source>
</evidence>